<dbReference type="Gene3D" id="3.40.50.2300">
    <property type="match status" value="1"/>
</dbReference>
<keyword evidence="13" id="KW-1185">Reference proteome</keyword>
<dbReference type="SMART" id="SM00862">
    <property type="entry name" value="Trans_reg_C"/>
    <property type="match status" value="1"/>
</dbReference>
<evidence type="ECO:0000313" key="13">
    <source>
        <dbReference type="Proteomes" id="UP000789423"/>
    </source>
</evidence>
<evidence type="ECO:0000256" key="5">
    <source>
        <dbReference type="ARBA" id="ARBA00023015"/>
    </source>
</evidence>
<keyword evidence="6 9" id="KW-0238">DNA-binding</keyword>
<proteinExistence type="predicted"/>
<dbReference type="InterPro" id="IPR016032">
    <property type="entry name" value="Sig_transdc_resp-reg_C-effctor"/>
</dbReference>
<feature type="modified residue" description="4-aspartylphosphate" evidence="8">
    <location>
        <position position="55"/>
    </location>
</feature>
<keyword evidence="5" id="KW-0805">Transcription regulation</keyword>
<dbReference type="CDD" id="cd17574">
    <property type="entry name" value="REC_OmpR"/>
    <property type="match status" value="1"/>
</dbReference>
<feature type="DNA-binding region" description="OmpR/PhoB-type" evidence="9">
    <location>
        <begin position="133"/>
        <end position="232"/>
    </location>
</feature>
<evidence type="ECO:0000256" key="6">
    <source>
        <dbReference type="ARBA" id="ARBA00023125"/>
    </source>
</evidence>
<dbReference type="CDD" id="cd00383">
    <property type="entry name" value="trans_reg_C"/>
    <property type="match status" value="1"/>
</dbReference>
<dbReference type="Gene3D" id="1.10.10.10">
    <property type="entry name" value="Winged helix-like DNA-binding domain superfamily/Winged helix DNA-binding domain"/>
    <property type="match status" value="1"/>
</dbReference>
<evidence type="ECO:0000313" key="12">
    <source>
        <dbReference type="EMBL" id="CAG9611364.1"/>
    </source>
</evidence>
<dbReference type="PROSITE" id="PS50110">
    <property type="entry name" value="RESPONSE_REGULATORY"/>
    <property type="match status" value="1"/>
</dbReference>
<dbReference type="PANTHER" id="PTHR48111">
    <property type="entry name" value="REGULATOR OF RPOS"/>
    <property type="match status" value="1"/>
</dbReference>
<name>A0ABM8Y6L8_9BACI</name>
<evidence type="ECO:0000256" key="7">
    <source>
        <dbReference type="ARBA" id="ARBA00023163"/>
    </source>
</evidence>
<evidence type="ECO:0000256" key="3">
    <source>
        <dbReference type="ARBA" id="ARBA00022553"/>
    </source>
</evidence>
<dbReference type="Proteomes" id="UP000789423">
    <property type="component" value="Unassembled WGS sequence"/>
</dbReference>
<evidence type="ECO:0000256" key="9">
    <source>
        <dbReference type="PROSITE-ProRule" id="PRU01091"/>
    </source>
</evidence>
<keyword evidence="7" id="KW-0804">Transcription</keyword>
<dbReference type="InterPro" id="IPR001789">
    <property type="entry name" value="Sig_transdc_resp-reg_receiver"/>
</dbReference>
<accession>A0ABM8Y6L8</accession>
<dbReference type="SMART" id="SM00448">
    <property type="entry name" value="REC"/>
    <property type="match status" value="1"/>
</dbReference>
<dbReference type="SUPFAM" id="SSF52172">
    <property type="entry name" value="CheY-like"/>
    <property type="match status" value="1"/>
</dbReference>
<evidence type="ECO:0000256" key="1">
    <source>
        <dbReference type="ARBA" id="ARBA00004496"/>
    </source>
</evidence>
<feature type="domain" description="Response regulatory" evidence="10">
    <location>
        <begin position="6"/>
        <end position="119"/>
    </location>
</feature>
<dbReference type="InterPro" id="IPR039420">
    <property type="entry name" value="WalR-like"/>
</dbReference>
<dbReference type="InterPro" id="IPR001867">
    <property type="entry name" value="OmpR/PhoB-type_DNA-bd"/>
</dbReference>
<keyword evidence="4" id="KW-0902">Two-component regulatory system</keyword>
<protein>
    <submittedName>
        <fullName evidence="12">Alkaline phosphatase synthesis transcriptional regulatory protein SphR</fullName>
    </submittedName>
</protein>
<dbReference type="PANTHER" id="PTHR48111:SF26">
    <property type="entry name" value="STAGE 0 SPORULATION PROTEIN A HOMOLOG"/>
    <property type="match status" value="1"/>
</dbReference>
<comment type="caution">
    <text evidence="12">The sequence shown here is derived from an EMBL/GenBank/DDBJ whole genome shotgun (WGS) entry which is preliminary data.</text>
</comment>
<keyword evidence="2" id="KW-0963">Cytoplasm</keyword>
<dbReference type="Pfam" id="PF00072">
    <property type="entry name" value="Response_reg"/>
    <property type="match status" value="1"/>
</dbReference>
<evidence type="ECO:0000256" key="4">
    <source>
        <dbReference type="ARBA" id="ARBA00023012"/>
    </source>
</evidence>
<organism evidence="12 13">
    <name type="scientific">Bacillus rhizoplanae</name>
    <dbReference type="NCBI Taxonomy" id="2880966"/>
    <lineage>
        <taxon>Bacteria</taxon>
        <taxon>Bacillati</taxon>
        <taxon>Bacillota</taxon>
        <taxon>Bacilli</taxon>
        <taxon>Bacillales</taxon>
        <taxon>Bacillaceae</taxon>
        <taxon>Bacillus</taxon>
    </lineage>
</organism>
<feature type="domain" description="OmpR/PhoB-type" evidence="11">
    <location>
        <begin position="133"/>
        <end position="232"/>
    </location>
</feature>
<keyword evidence="3 8" id="KW-0597">Phosphoprotein</keyword>
<dbReference type="PROSITE" id="PS51755">
    <property type="entry name" value="OMPR_PHOB"/>
    <property type="match status" value="1"/>
</dbReference>
<reference evidence="12 13" key="1">
    <citation type="submission" date="2021-10" db="EMBL/GenBank/DDBJ databases">
        <authorList>
            <person name="Criscuolo A."/>
        </authorList>
    </citation>
    <scope>NUCLEOTIDE SEQUENCE [LARGE SCALE GENOMIC DNA]</scope>
    <source>
        <strain evidence="13">CIP 111899</strain>
    </source>
</reference>
<dbReference type="InterPro" id="IPR011006">
    <property type="entry name" value="CheY-like_superfamily"/>
</dbReference>
<dbReference type="InterPro" id="IPR036388">
    <property type="entry name" value="WH-like_DNA-bd_sf"/>
</dbReference>
<evidence type="ECO:0000256" key="8">
    <source>
        <dbReference type="PROSITE-ProRule" id="PRU00169"/>
    </source>
</evidence>
<evidence type="ECO:0000256" key="2">
    <source>
        <dbReference type="ARBA" id="ARBA00022490"/>
    </source>
</evidence>
<dbReference type="Pfam" id="PF00486">
    <property type="entry name" value="Trans_reg_C"/>
    <property type="match status" value="1"/>
</dbReference>
<dbReference type="EMBL" id="CAKJTI010000002">
    <property type="protein sequence ID" value="CAG9611364.1"/>
    <property type="molecule type" value="Genomic_DNA"/>
</dbReference>
<sequence length="232" mass="26531">MRELKRVLLIEDEVSIAELQRDYLEINGFQVDIQHSGETGLHCALRENYDLIILDIMLPKVNGFEICRQVRAVKDIPILLVSAKKEDIDKIRGLGLGADDYITKPFSPSELVARVKAHIARYERLSANTIKQGNTLYIHGISIDQAARKVYINDDEVSFTTKEFDLLTFLVMHPNQVLSKEQLFERIWGLDSAGDLSTVVVHVRKLREKIERDPANPQYIETVWGVGYRLNV</sequence>
<gene>
    <name evidence="12" type="primary">sphR</name>
    <name evidence="12" type="ORF">BACCIP111899_00536</name>
</gene>
<dbReference type="Gene3D" id="6.10.250.690">
    <property type="match status" value="1"/>
</dbReference>
<comment type="subcellular location">
    <subcellularLocation>
        <location evidence="1">Cytoplasm</location>
    </subcellularLocation>
</comment>
<evidence type="ECO:0000259" key="10">
    <source>
        <dbReference type="PROSITE" id="PS50110"/>
    </source>
</evidence>
<evidence type="ECO:0000259" key="11">
    <source>
        <dbReference type="PROSITE" id="PS51755"/>
    </source>
</evidence>
<dbReference type="SUPFAM" id="SSF46894">
    <property type="entry name" value="C-terminal effector domain of the bipartite response regulators"/>
    <property type="match status" value="1"/>
</dbReference>